<keyword evidence="4 15" id="KW-0963">Cytoplasm</keyword>
<dbReference type="GO" id="GO:0000049">
    <property type="term" value="F:tRNA binding"/>
    <property type="evidence" value="ECO:0007669"/>
    <property type="project" value="UniProtKB-UniRule"/>
</dbReference>
<dbReference type="PROSITE" id="PS51483">
    <property type="entry name" value="B5"/>
    <property type="match status" value="1"/>
</dbReference>
<dbReference type="SUPFAM" id="SSF50249">
    <property type="entry name" value="Nucleic acid-binding proteins"/>
    <property type="match status" value="1"/>
</dbReference>
<dbReference type="InterPro" id="IPR002547">
    <property type="entry name" value="tRNA-bd_dom"/>
</dbReference>
<evidence type="ECO:0000256" key="13">
    <source>
        <dbReference type="ARBA" id="ARBA00023146"/>
    </source>
</evidence>
<dbReference type="InterPro" id="IPR036690">
    <property type="entry name" value="Fdx_antiC-bd_sf"/>
</dbReference>
<dbReference type="RefSeq" id="WP_303734637.1">
    <property type="nucleotide sequence ID" value="NZ_CAKZHK010000008.1"/>
</dbReference>
<evidence type="ECO:0000256" key="14">
    <source>
        <dbReference type="ARBA" id="ARBA00049255"/>
    </source>
</evidence>
<feature type="binding site" evidence="15">
    <location>
        <position position="484"/>
    </location>
    <ligand>
        <name>Mg(2+)</name>
        <dbReference type="ChEBI" id="CHEBI:18420"/>
        <note>shared with alpha subunit</note>
    </ligand>
</feature>
<dbReference type="GO" id="GO:0004826">
    <property type="term" value="F:phenylalanine-tRNA ligase activity"/>
    <property type="evidence" value="ECO:0007669"/>
    <property type="project" value="UniProtKB-UniRule"/>
</dbReference>
<dbReference type="InterPro" id="IPR005147">
    <property type="entry name" value="tRNA_synthase_B5-dom"/>
</dbReference>
<evidence type="ECO:0000259" key="18">
    <source>
        <dbReference type="PROSITE" id="PS51447"/>
    </source>
</evidence>
<dbReference type="Pfam" id="PF17759">
    <property type="entry name" value="tRNA_synthFbeta"/>
    <property type="match status" value="1"/>
</dbReference>
<dbReference type="PROSITE" id="PS50886">
    <property type="entry name" value="TRBD"/>
    <property type="match status" value="1"/>
</dbReference>
<keyword evidence="5 16" id="KW-0820">tRNA-binding</keyword>
<dbReference type="GO" id="GO:0006432">
    <property type="term" value="P:phenylalanyl-tRNA aminoacylation"/>
    <property type="evidence" value="ECO:0007669"/>
    <property type="project" value="UniProtKB-UniRule"/>
</dbReference>
<keyword evidence="11 16" id="KW-0694">RNA-binding</keyword>
<dbReference type="InterPro" id="IPR045060">
    <property type="entry name" value="Phe-tRNA-ligase_IIc_bsu"/>
</dbReference>
<keyword evidence="13 15" id="KW-0030">Aminoacyl-tRNA synthetase</keyword>
<dbReference type="GO" id="GO:0009328">
    <property type="term" value="C:phenylalanine-tRNA ligase complex"/>
    <property type="evidence" value="ECO:0007669"/>
    <property type="project" value="TreeGrafter"/>
</dbReference>
<dbReference type="InterPro" id="IPR033714">
    <property type="entry name" value="tRNA_bind_bactPheRS"/>
</dbReference>
<feature type="domain" description="FDX-ACB" evidence="18">
    <location>
        <begin position="754"/>
        <end position="847"/>
    </location>
</feature>
<dbReference type="PANTHER" id="PTHR10947:SF0">
    <property type="entry name" value="PHENYLALANINE--TRNA LIGASE BETA SUBUNIT"/>
    <property type="match status" value="1"/>
</dbReference>
<organism evidence="20 21">
    <name type="scientific">Corynebacterium kroppenstedtii</name>
    <dbReference type="NCBI Taxonomy" id="161879"/>
    <lineage>
        <taxon>Bacteria</taxon>
        <taxon>Bacillati</taxon>
        <taxon>Actinomycetota</taxon>
        <taxon>Actinomycetes</taxon>
        <taxon>Mycobacteriales</taxon>
        <taxon>Corynebacteriaceae</taxon>
        <taxon>Corynebacterium</taxon>
    </lineage>
</organism>
<evidence type="ECO:0000256" key="3">
    <source>
        <dbReference type="ARBA" id="ARBA00011209"/>
    </source>
</evidence>
<evidence type="ECO:0000256" key="8">
    <source>
        <dbReference type="ARBA" id="ARBA00022741"/>
    </source>
</evidence>
<evidence type="ECO:0000256" key="16">
    <source>
        <dbReference type="PROSITE-ProRule" id="PRU00209"/>
    </source>
</evidence>
<feature type="binding site" evidence="15">
    <location>
        <position position="488"/>
    </location>
    <ligand>
        <name>Mg(2+)</name>
        <dbReference type="ChEBI" id="CHEBI:18420"/>
        <note>shared with alpha subunit</note>
    </ligand>
</feature>
<evidence type="ECO:0000256" key="9">
    <source>
        <dbReference type="ARBA" id="ARBA00022840"/>
    </source>
</evidence>
<dbReference type="Pfam" id="PF03483">
    <property type="entry name" value="B3_4"/>
    <property type="match status" value="1"/>
</dbReference>
<dbReference type="Gene3D" id="2.40.50.140">
    <property type="entry name" value="Nucleic acid-binding proteins"/>
    <property type="match status" value="1"/>
</dbReference>
<gene>
    <name evidence="15" type="primary">pheT</name>
    <name evidence="20" type="ORF">DI525_04775</name>
</gene>
<evidence type="ECO:0000256" key="2">
    <source>
        <dbReference type="ARBA" id="ARBA00008653"/>
    </source>
</evidence>
<evidence type="ECO:0000313" key="20">
    <source>
        <dbReference type="EMBL" id="PZR05333.1"/>
    </source>
</evidence>
<comment type="subunit">
    <text evidence="3 15">Tetramer of two alpha and two beta subunits.</text>
</comment>
<feature type="binding site" evidence="15">
    <location>
        <position position="487"/>
    </location>
    <ligand>
        <name>Mg(2+)</name>
        <dbReference type="ChEBI" id="CHEBI:18420"/>
        <note>shared with alpha subunit</note>
    </ligand>
</feature>
<evidence type="ECO:0000256" key="12">
    <source>
        <dbReference type="ARBA" id="ARBA00022917"/>
    </source>
</evidence>
<evidence type="ECO:0000256" key="4">
    <source>
        <dbReference type="ARBA" id="ARBA00022490"/>
    </source>
</evidence>
<evidence type="ECO:0000313" key="21">
    <source>
        <dbReference type="Proteomes" id="UP000249432"/>
    </source>
</evidence>
<comment type="catalytic activity">
    <reaction evidence="14 15">
        <text>tRNA(Phe) + L-phenylalanine + ATP = L-phenylalanyl-tRNA(Phe) + AMP + diphosphate + H(+)</text>
        <dbReference type="Rhea" id="RHEA:19413"/>
        <dbReference type="Rhea" id="RHEA-COMP:9668"/>
        <dbReference type="Rhea" id="RHEA-COMP:9699"/>
        <dbReference type="ChEBI" id="CHEBI:15378"/>
        <dbReference type="ChEBI" id="CHEBI:30616"/>
        <dbReference type="ChEBI" id="CHEBI:33019"/>
        <dbReference type="ChEBI" id="CHEBI:58095"/>
        <dbReference type="ChEBI" id="CHEBI:78442"/>
        <dbReference type="ChEBI" id="CHEBI:78531"/>
        <dbReference type="ChEBI" id="CHEBI:456215"/>
        <dbReference type="EC" id="6.1.1.20"/>
    </reaction>
</comment>
<comment type="subcellular location">
    <subcellularLocation>
        <location evidence="1 15">Cytoplasm</location>
    </subcellularLocation>
</comment>
<dbReference type="FunFam" id="3.30.70.380:FF:000001">
    <property type="entry name" value="Phenylalanine--tRNA ligase beta subunit"/>
    <property type="match status" value="1"/>
</dbReference>
<dbReference type="Gene3D" id="3.50.40.10">
    <property type="entry name" value="Phenylalanyl-trna Synthetase, Chain B, domain 3"/>
    <property type="match status" value="1"/>
</dbReference>
<dbReference type="PROSITE" id="PS51447">
    <property type="entry name" value="FDX_ACB"/>
    <property type="match status" value="1"/>
</dbReference>
<dbReference type="GO" id="GO:0005524">
    <property type="term" value="F:ATP binding"/>
    <property type="evidence" value="ECO:0007669"/>
    <property type="project" value="UniProtKB-UniRule"/>
</dbReference>
<feature type="binding site" evidence="15">
    <location>
        <position position="478"/>
    </location>
    <ligand>
        <name>Mg(2+)</name>
        <dbReference type="ChEBI" id="CHEBI:18420"/>
        <note>shared with alpha subunit</note>
    </ligand>
</feature>
<comment type="cofactor">
    <cofactor evidence="15">
        <name>Mg(2+)</name>
        <dbReference type="ChEBI" id="CHEBI:18420"/>
    </cofactor>
    <text evidence="15">Binds 2 magnesium ions per tetramer.</text>
</comment>
<dbReference type="InterPro" id="IPR004532">
    <property type="entry name" value="Phe-tRNA-ligase_IIc_bsu_bact"/>
</dbReference>
<dbReference type="InterPro" id="IPR041616">
    <property type="entry name" value="PheRS_beta_core"/>
</dbReference>
<feature type="domain" description="TRNA-binding" evidence="17">
    <location>
        <begin position="44"/>
        <end position="160"/>
    </location>
</feature>
<dbReference type="EC" id="6.1.1.20" evidence="15"/>
<dbReference type="InterPro" id="IPR005146">
    <property type="entry name" value="B3/B4_tRNA-bd"/>
</dbReference>
<dbReference type="InterPro" id="IPR009061">
    <property type="entry name" value="DNA-bd_dom_put_sf"/>
</dbReference>
<dbReference type="Pfam" id="PF01588">
    <property type="entry name" value="tRNA_bind"/>
    <property type="match status" value="1"/>
</dbReference>
<sequence>MFMPQRWITEILDYTNPGWSVTPEELDSAYVRVGFETEGYETIPETTGPLVLGQVEKIEELEGFKKPIRYCDVNVGKANGSGEFQHIICGARNFAEGDIVVVALPGTVLPGDFSISARKTYGKMSEGMLCSAMELGLSRTQNKGIITLPAKAGQPGDDPRPFLKLSDTIFDVNITPDRGYALSARGLAREIASSFNLTHVDPADDPAAAELRVQVPDVSGDAIPVDVRNTTDVKRFGIREVRGIEPSAATPFWMERQLMLCGQRPVNLPTDVTNYVMFLYGQPMHAFDADKIKGGLTVRDAKQGETLTTLDGVERNLDPEDLVIADETRIQSMAGVMGGSTSEISDSTTSVYLEAANFDAMTIARTSRRHKLSSEASRRFERGVDPALVEVALDTAAALIAGIAGGEIASGRTLIGDVPTMPTIQMDDDYPSQMAGVDYPSGTAEKRLKEIGCAVTQSEEGEGEAPLLSVIPPTWRPDLTMKADLVEEVLRLEGIEDIPSVVPQSPAGRGLTPRQRRRRAVGHSLAWSGYTETLPSPFIADDTFEVWGLEKNDPRRNVVKVLNPLESGHSSLGTTLLPSLLESLKRNIDRGQADVSLYGVEQVSFDEGNGPSPMLDVSARPSDSEVHALIHSLPSQPLHVGTVSSGLWTSNGPWGAGRPVDTMDAIESVRVVGRAVGINFEFVNVDHLPWHPGRCAGVFLQGSPNYEPESVIGFAGELHPQVCERLGIPPRTVAAELDLDAIPFVREAVSPQLSPFPAVLQDVAVVVDNSVPAEKLRRSLMTGAGELLESIELFDIYRSEALGENKVSMTFALKFRTSDRTLTEEECNEARQAAVAHANEELGATLRS</sequence>
<keyword evidence="10 15" id="KW-0460">Magnesium</keyword>
<dbReference type="InterPro" id="IPR045864">
    <property type="entry name" value="aa-tRNA-synth_II/BPL/LPL"/>
</dbReference>
<keyword evidence="8 15" id="KW-0547">Nucleotide-binding</keyword>
<dbReference type="HAMAP" id="MF_00283">
    <property type="entry name" value="Phe_tRNA_synth_beta1"/>
    <property type="match status" value="1"/>
</dbReference>
<dbReference type="CDD" id="cd00769">
    <property type="entry name" value="PheRS_beta_core"/>
    <property type="match status" value="1"/>
</dbReference>
<keyword evidence="12 15" id="KW-0648">Protein biosynthesis</keyword>
<dbReference type="Pfam" id="PF03147">
    <property type="entry name" value="FDX-ACB"/>
    <property type="match status" value="1"/>
</dbReference>
<dbReference type="SUPFAM" id="SSF56037">
    <property type="entry name" value="PheT/TilS domain"/>
    <property type="match status" value="1"/>
</dbReference>
<dbReference type="SMART" id="SM00896">
    <property type="entry name" value="FDX-ACB"/>
    <property type="match status" value="1"/>
</dbReference>
<evidence type="ECO:0000256" key="11">
    <source>
        <dbReference type="ARBA" id="ARBA00022884"/>
    </source>
</evidence>
<proteinExistence type="inferred from homology"/>
<dbReference type="AlphaFoldDB" id="A0A2W5SX38"/>
<dbReference type="EMBL" id="QFRA01000007">
    <property type="protein sequence ID" value="PZR05333.1"/>
    <property type="molecule type" value="Genomic_DNA"/>
</dbReference>
<keyword evidence="6 15" id="KW-0436">Ligase</keyword>
<dbReference type="Gene3D" id="3.30.70.380">
    <property type="entry name" value="Ferrodoxin-fold anticodon-binding domain"/>
    <property type="match status" value="1"/>
</dbReference>
<accession>A0A2W5SX38</accession>
<evidence type="ECO:0000256" key="7">
    <source>
        <dbReference type="ARBA" id="ARBA00022723"/>
    </source>
</evidence>
<keyword evidence="7 15" id="KW-0479">Metal-binding</keyword>
<feature type="domain" description="B5" evidence="19">
    <location>
        <begin position="419"/>
        <end position="500"/>
    </location>
</feature>
<dbReference type="FunFam" id="3.50.40.10:FF:000001">
    <property type="entry name" value="Phenylalanine--tRNA ligase beta subunit"/>
    <property type="match status" value="1"/>
</dbReference>
<comment type="caution">
    <text evidence="20">The sequence shown here is derived from an EMBL/GenBank/DDBJ whole genome shotgun (WGS) entry which is preliminary data.</text>
</comment>
<dbReference type="SUPFAM" id="SSF55681">
    <property type="entry name" value="Class II aaRS and biotin synthetases"/>
    <property type="match status" value="1"/>
</dbReference>
<evidence type="ECO:0000256" key="15">
    <source>
        <dbReference type="HAMAP-Rule" id="MF_00283"/>
    </source>
</evidence>
<dbReference type="InterPro" id="IPR020825">
    <property type="entry name" value="Phe-tRNA_synthase-like_B3/B4"/>
</dbReference>
<protein>
    <recommendedName>
        <fullName evidence="15">Phenylalanine--tRNA ligase beta subunit</fullName>
        <ecNumber evidence="15">6.1.1.20</ecNumber>
    </recommendedName>
    <alternativeName>
        <fullName evidence="15">Phenylalanyl-tRNA synthetase beta subunit</fullName>
        <shortName evidence="15">PheRS</shortName>
    </alternativeName>
</protein>
<dbReference type="FunFam" id="3.30.930.10:FF:000130">
    <property type="entry name" value="Phenylalanine--tRNA ligase beta subunit"/>
    <property type="match status" value="1"/>
</dbReference>
<dbReference type="Gene3D" id="3.30.56.10">
    <property type="match status" value="2"/>
</dbReference>
<dbReference type="GO" id="GO:0000287">
    <property type="term" value="F:magnesium ion binding"/>
    <property type="evidence" value="ECO:0007669"/>
    <property type="project" value="UniProtKB-UniRule"/>
</dbReference>
<dbReference type="InterPro" id="IPR012340">
    <property type="entry name" value="NA-bd_OB-fold"/>
</dbReference>
<evidence type="ECO:0000256" key="5">
    <source>
        <dbReference type="ARBA" id="ARBA00022555"/>
    </source>
</evidence>
<reference evidence="20 21" key="1">
    <citation type="submission" date="2017-08" db="EMBL/GenBank/DDBJ databases">
        <title>Infants hospitalized years apart are colonized by the same room-sourced microbial strains.</title>
        <authorList>
            <person name="Brooks B."/>
            <person name="Olm M.R."/>
            <person name="Firek B.A."/>
            <person name="Baker R."/>
            <person name="Thomas B.C."/>
            <person name="Morowitz M.J."/>
            <person name="Banfield J.F."/>
        </authorList>
    </citation>
    <scope>NUCLEOTIDE SEQUENCE [LARGE SCALE GENOMIC DNA]</scope>
    <source>
        <strain evidence="20">S2_003_000_R1_3</strain>
    </source>
</reference>
<evidence type="ECO:0000259" key="19">
    <source>
        <dbReference type="PROSITE" id="PS51483"/>
    </source>
</evidence>
<dbReference type="SMART" id="SM00874">
    <property type="entry name" value="B5"/>
    <property type="match status" value="1"/>
</dbReference>
<evidence type="ECO:0000256" key="10">
    <source>
        <dbReference type="ARBA" id="ARBA00022842"/>
    </source>
</evidence>
<dbReference type="Pfam" id="PF03484">
    <property type="entry name" value="B5"/>
    <property type="match status" value="1"/>
</dbReference>
<dbReference type="SUPFAM" id="SSF46955">
    <property type="entry name" value="Putative DNA-binding domain"/>
    <property type="match status" value="1"/>
</dbReference>
<evidence type="ECO:0000256" key="1">
    <source>
        <dbReference type="ARBA" id="ARBA00004496"/>
    </source>
</evidence>
<dbReference type="NCBIfam" id="TIGR00472">
    <property type="entry name" value="pheT_bact"/>
    <property type="match status" value="1"/>
</dbReference>
<evidence type="ECO:0000256" key="6">
    <source>
        <dbReference type="ARBA" id="ARBA00022598"/>
    </source>
</evidence>
<dbReference type="CDD" id="cd02796">
    <property type="entry name" value="tRNA_bind_bactPheRS"/>
    <property type="match status" value="1"/>
</dbReference>
<comment type="similarity">
    <text evidence="2 15">Belongs to the phenylalanyl-tRNA synthetase beta subunit family. Type 1 subfamily.</text>
</comment>
<dbReference type="Proteomes" id="UP000249432">
    <property type="component" value="Unassembled WGS sequence"/>
</dbReference>
<keyword evidence="9 15" id="KW-0067">ATP-binding</keyword>
<dbReference type="PANTHER" id="PTHR10947">
    <property type="entry name" value="PHENYLALANYL-TRNA SYNTHETASE BETA CHAIN AND LEUCINE-RICH REPEAT-CONTAINING PROTEIN 47"/>
    <property type="match status" value="1"/>
</dbReference>
<dbReference type="SMART" id="SM00873">
    <property type="entry name" value="B3_4"/>
    <property type="match status" value="1"/>
</dbReference>
<evidence type="ECO:0000259" key="17">
    <source>
        <dbReference type="PROSITE" id="PS50886"/>
    </source>
</evidence>
<name>A0A2W5SX38_9CORY</name>
<dbReference type="Gene3D" id="3.30.930.10">
    <property type="entry name" value="Bira Bifunctional Protein, Domain 2"/>
    <property type="match status" value="1"/>
</dbReference>
<dbReference type="InterPro" id="IPR005121">
    <property type="entry name" value="Fdx_antiC-bd"/>
</dbReference>
<dbReference type="SUPFAM" id="SSF54991">
    <property type="entry name" value="Anticodon-binding domain of PheRS"/>
    <property type="match status" value="1"/>
</dbReference>